<keyword evidence="1" id="KW-0479">Metal-binding</keyword>
<protein>
    <recommendedName>
        <fullName evidence="5">Leucyl aminopeptidase</fullName>
    </recommendedName>
</protein>
<feature type="compositionally biased region" description="Basic and acidic residues" evidence="2">
    <location>
        <begin position="350"/>
        <end position="366"/>
    </location>
</feature>
<dbReference type="Pfam" id="PF26233">
    <property type="entry name" value="NicX"/>
    <property type="match status" value="1"/>
</dbReference>
<sequence length="366" mass="40055">MQTNSTGNGDLSELAMRGVDIFLDGYARVDERTGVVIAVHAACAEAGAWIAATLELNKIPFEAFGFSHRDDTRFEEDLTRSLARLRAAAHVERTTIIVCELSTVSFSRVLRRAIAADREHTSVHRLVNCTSDLFELGFQVSAHDQRRINAEALHKLGRARRLQITSKGGTDLEVMLDPTRYRWMSNHGTPGLGEILVLPAGEVNTFPAVIRGRLVADGAFNYNFHTEIDARLAESPVTIEIEDGKMASYHCDHPAVSALLAEVFAEVASRNVGELGFGTNVGITRFIPMNSHLNERHPGVHIGFGEHGQPGRVAFQALRHLDLVFDDARVLIDGNDVFERGSLVPTDAVHPSDTHGEDTEGVHGKG</sequence>
<evidence type="ECO:0000256" key="1">
    <source>
        <dbReference type="ARBA" id="ARBA00022723"/>
    </source>
</evidence>
<dbReference type="AlphaFoldDB" id="A0A6N7Q3R1"/>
<keyword evidence="4" id="KW-1185">Reference proteome</keyword>
<organism evidence="3 4">
    <name type="scientific">Polyangium spumosum</name>
    <dbReference type="NCBI Taxonomy" id="889282"/>
    <lineage>
        <taxon>Bacteria</taxon>
        <taxon>Pseudomonadati</taxon>
        <taxon>Myxococcota</taxon>
        <taxon>Polyangia</taxon>
        <taxon>Polyangiales</taxon>
        <taxon>Polyangiaceae</taxon>
        <taxon>Polyangium</taxon>
    </lineage>
</organism>
<dbReference type="GO" id="GO:0046872">
    <property type="term" value="F:metal ion binding"/>
    <property type="evidence" value="ECO:0007669"/>
    <property type="project" value="UniProtKB-KW"/>
</dbReference>
<feature type="region of interest" description="Disordered" evidence="2">
    <location>
        <begin position="343"/>
        <end position="366"/>
    </location>
</feature>
<accession>A0A6N7Q3R1</accession>
<reference evidence="3 4" key="1">
    <citation type="submission" date="2019-10" db="EMBL/GenBank/DDBJ databases">
        <title>A soil myxobacterium in the family Polyangiaceae.</title>
        <authorList>
            <person name="Li Y."/>
            <person name="Wang J."/>
        </authorList>
    </citation>
    <scope>NUCLEOTIDE SEQUENCE [LARGE SCALE GENOMIC DNA]</scope>
    <source>
        <strain evidence="3 4">DSM 14734</strain>
    </source>
</reference>
<proteinExistence type="predicted"/>
<dbReference type="RefSeq" id="WP_153824049.1">
    <property type="nucleotide sequence ID" value="NZ_WJIE01000016.1"/>
</dbReference>
<evidence type="ECO:0000313" key="3">
    <source>
        <dbReference type="EMBL" id="MRG97265.1"/>
    </source>
</evidence>
<dbReference type="OrthoDB" id="9803993at2"/>
<evidence type="ECO:0000313" key="4">
    <source>
        <dbReference type="Proteomes" id="UP000440224"/>
    </source>
</evidence>
<dbReference type="PANTHER" id="PTHR34448:SF1">
    <property type="entry name" value="BLL6088 PROTEIN"/>
    <property type="match status" value="1"/>
</dbReference>
<name>A0A6N7Q3R1_9BACT</name>
<evidence type="ECO:0008006" key="5">
    <source>
        <dbReference type="Google" id="ProtNLM"/>
    </source>
</evidence>
<dbReference type="Proteomes" id="UP000440224">
    <property type="component" value="Unassembled WGS sequence"/>
</dbReference>
<dbReference type="EMBL" id="WJIE01000016">
    <property type="protein sequence ID" value="MRG97265.1"/>
    <property type="molecule type" value="Genomic_DNA"/>
</dbReference>
<gene>
    <name evidence="3" type="ORF">GF068_35865</name>
</gene>
<dbReference type="SUPFAM" id="SSF144052">
    <property type="entry name" value="Thermophilic metalloprotease-like"/>
    <property type="match status" value="1"/>
</dbReference>
<evidence type="ECO:0000256" key="2">
    <source>
        <dbReference type="SAM" id="MobiDB-lite"/>
    </source>
</evidence>
<dbReference type="PANTHER" id="PTHR34448">
    <property type="entry name" value="AMINOPEPTIDASE"/>
    <property type="match status" value="1"/>
</dbReference>
<comment type="caution">
    <text evidence="3">The sequence shown here is derived from an EMBL/GenBank/DDBJ whole genome shotgun (WGS) entry which is preliminary data.</text>
</comment>
<dbReference type="InterPro" id="IPR052170">
    <property type="entry name" value="M29_Exopeptidase"/>
</dbReference>
<dbReference type="InterPro" id="IPR058739">
    <property type="entry name" value="NicX"/>
</dbReference>